<evidence type="ECO:0000313" key="2">
    <source>
        <dbReference type="EMBL" id="PKI54256.1"/>
    </source>
</evidence>
<feature type="compositionally biased region" description="Polar residues" evidence="1">
    <location>
        <begin position="1"/>
        <end position="10"/>
    </location>
</feature>
<feature type="compositionally biased region" description="Low complexity" evidence="1">
    <location>
        <begin position="43"/>
        <end position="58"/>
    </location>
</feature>
<dbReference type="EMBL" id="PGOL01001795">
    <property type="protein sequence ID" value="PKI54256.1"/>
    <property type="molecule type" value="Genomic_DNA"/>
</dbReference>
<accession>A0A2I0JF06</accession>
<name>A0A2I0JF06_PUNGR</name>
<feature type="non-terminal residue" evidence="2">
    <location>
        <position position="1"/>
    </location>
</feature>
<evidence type="ECO:0000313" key="3">
    <source>
        <dbReference type="Proteomes" id="UP000233551"/>
    </source>
</evidence>
<sequence>IFDWRSPTSRSSREHNRVPRPLAARTKPPTTCHFTPRLRRVVPSRSKGSSQPSPSSVKRWSRSEGRPTVHNLRFVRFSLTGFLAFLPNFLSRFRVCSGLGTFGSAYGHLDSPLRSPTSPTLHLAVPGACVPAHSPETAAAVLPLGSPTHSFQSESRDSHGRVPDSFPLATRLGNIPLQLREARILDSCLHETFI</sequence>
<dbReference type="AlphaFoldDB" id="A0A2I0JF06"/>
<gene>
    <name evidence="2" type="ORF">CRG98_025350</name>
</gene>
<keyword evidence="3" id="KW-1185">Reference proteome</keyword>
<protein>
    <submittedName>
        <fullName evidence="2">Uncharacterized protein</fullName>
    </submittedName>
</protein>
<evidence type="ECO:0000256" key="1">
    <source>
        <dbReference type="SAM" id="MobiDB-lite"/>
    </source>
</evidence>
<dbReference type="Proteomes" id="UP000233551">
    <property type="component" value="Unassembled WGS sequence"/>
</dbReference>
<reference evidence="2 3" key="1">
    <citation type="submission" date="2017-11" db="EMBL/GenBank/DDBJ databases">
        <title>De-novo sequencing of pomegranate (Punica granatum L.) genome.</title>
        <authorList>
            <person name="Akparov Z."/>
            <person name="Amiraslanov A."/>
            <person name="Hajiyeva S."/>
            <person name="Abbasov M."/>
            <person name="Kaur K."/>
            <person name="Hamwieh A."/>
            <person name="Solovyev V."/>
            <person name="Salamov A."/>
            <person name="Braich B."/>
            <person name="Kosarev P."/>
            <person name="Mahmoud A."/>
            <person name="Hajiyev E."/>
            <person name="Babayeva S."/>
            <person name="Izzatullayeva V."/>
            <person name="Mammadov A."/>
            <person name="Mammadov A."/>
            <person name="Sharifova S."/>
            <person name="Ojaghi J."/>
            <person name="Eynullazada K."/>
            <person name="Bayramov B."/>
            <person name="Abdulazimova A."/>
            <person name="Shahmuradov I."/>
        </authorList>
    </citation>
    <scope>NUCLEOTIDE SEQUENCE [LARGE SCALE GENOMIC DNA]</scope>
    <source>
        <strain evidence="3">cv. AG2017</strain>
        <tissue evidence="2">Leaf</tissue>
    </source>
</reference>
<comment type="caution">
    <text evidence="2">The sequence shown here is derived from an EMBL/GenBank/DDBJ whole genome shotgun (WGS) entry which is preliminary data.</text>
</comment>
<organism evidence="2 3">
    <name type="scientific">Punica granatum</name>
    <name type="common">Pomegranate</name>
    <dbReference type="NCBI Taxonomy" id="22663"/>
    <lineage>
        <taxon>Eukaryota</taxon>
        <taxon>Viridiplantae</taxon>
        <taxon>Streptophyta</taxon>
        <taxon>Embryophyta</taxon>
        <taxon>Tracheophyta</taxon>
        <taxon>Spermatophyta</taxon>
        <taxon>Magnoliopsida</taxon>
        <taxon>eudicotyledons</taxon>
        <taxon>Gunneridae</taxon>
        <taxon>Pentapetalae</taxon>
        <taxon>rosids</taxon>
        <taxon>malvids</taxon>
        <taxon>Myrtales</taxon>
        <taxon>Lythraceae</taxon>
        <taxon>Punica</taxon>
    </lineage>
</organism>
<proteinExistence type="predicted"/>
<feature type="region of interest" description="Disordered" evidence="1">
    <location>
        <begin position="1"/>
        <end position="63"/>
    </location>
</feature>